<comment type="caution">
    <text evidence="14">The sequence shown here is derived from an EMBL/GenBank/DDBJ whole genome shotgun (WGS) entry which is preliminary data.</text>
</comment>
<keyword evidence="9 11" id="KW-0482">Metalloprotease</keyword>
<keyword evidence="6 11" id="KW-0378">Hydrolase</keyword>
<dbReference type="Gene3D" id="3.30.2010.10">
    <property type="entry name" value="Metalloproteases ('zincins'), catalytic domain"/>
    <property type="match status" value="1"/>
</dbReference>
<evidence type="ECO:0000256" key="12">
    <source>
        <dbReference type="SAM" id="Phobius"/>
    </source>
</evidence>
<keyword evidence="15" id="KW-1185">Reference proteome</keyword>
<comment type="cofactor">
    <cofactor evidence="11">
        <name>Zn(2+)</name>
        <dbReference type="ChEBI" id="CHEBI:29105"/>
    </cofactor>
    <text evidence="11">Binds 1 zinc ion per subunit.</text>
</comment>
<feature type="transmembrane region" description="Helical" evidence="12">
    <location>
        <begin position="90"/>
        <end position="108"/>
    </location>
</feature>
<evidence type="ECO:0000256" key="1">
    <source>
        <dbReference type="ARBA" id="ARBA00004651"/>
    </source>
</evidence>
<dbReference type="EMBL" id="JBHTEB010000001">
    <property type="protein sequence ID" value="MFD0314718.1"/>
    <property type="molecule type" value="Genomic_DNA"/>
</dbReference>
<reference evidence="15" key="1">
    <citation type="journal article" date="2019" name="Int. J. Syst. Evol. Microbiol.">
        <title>The Global Catalogue of Microorganisms (GCM) 10K type strain sequencing project: providing services to taxonomists for standard genome sequencing and annotation.</title>
        <authorList>
            <consortium name="The Broad Institute Genomics Platform"/>
            <consortium name="The Broad Institute Genome Sequencing Center for Infectious Disease"/>
            <person name="Wu L."/>
            <person name="Ma J."/>
        </authorList>
    </citation>
    <scope>NUCLEOTIDE SEQUENCE [LARGE SCALE GENOMIC DNA]</scope>
    <source>
        <strain evidence="15">CGMCC 4.7400</strain>
    </source>
</reference>
<evidence type="ECO:0000256" key="6">
    <source>
        <dbReference type="ARBA" id="ARBA00022801"/>
    </source>
</evidence>
<proteinExistence type="inferred from homology"/>
<dbReference type="Proteomes" id="UP001597023">
    <property type="component" value="Unassembled WGS sequence"/>
</dbReference>
<keyword evidence="10 12" id="KW-0472">Membrane</keyword>
<dbReference type="RefSeq" id="WP_381618216.1">
    <property type="nucleotide sequence ID" value="NZ_JBHTEB010000001.1"/>
</dbReference>
<gene>
    <name evidence="14" type="ORF">ACFQZ6_10850</name>
</gene>
<evidence type="ECO:0000256" key="4">
    <source>
        <dbReference type="ARBA" id="ARBA00022692"/>
    </source>
</evidence>
<keyword evidence="5" id="KW-0479">Metal-binding</keyword>
<evidence type="ECO:0000256" key="10">
    <source>
        <dbReference type="ARBA" id="ARBA00023136"/>
    </source>
</evidence>
<evidence type="ECO:0000256" key="8">
    <source>
        <dbReference type="ARBA" id="ARBA00022989"/>
    </source>
</evidence>
<keyword evidence="8 12" id="KW-1133">Transmembrane helix</keyword>
<keyword evidence="7 11" id="KW-0862">Zinc</keyword>
<evidence type="ECO:0000256" key="9">
    <source>
        <dbReference type="ARBA" id="ARBA00023049"/>
    </source>
</evidence>
<keyword evidence="2" id="KW-1003">Cell membrane</keyword>
<evidence type="ECO:0000256" key="11">
    <source>
        <dbReference type="RuleBase" id="RU003983"/>
    </source>
</evidence>
<accession>A0ABW2W9D7</accession>
<sequence>MHERFTAWCAGCGWNVDPEGGPDEPAGRGERVRRRLARRHGERLLADLTEDGVRPVRDVFGVLSYGIALAVHAVTVVLAVGGVVSLVSGSGFWGVVGGVLALGVAWTLRPRLGRLPRDGIVLRRADAPELFALVDEVARAVGTRSVDAIVVDAELNASVMTLGVRGRMLTLGVPLWEVLTPDERVALLGHELGHFVNGDTRHGLVVGSALRSLTVWHDYFLPYRHPGTFFEVLTNLVALPFRLATGALLTLLDLVALRASQRGEYLADSAAARAGSTGAAVGLMDRLLVADPVEIALRREINSRRMNGRGRRGAEAASAGLWEALAAYAAEVPESEYERRRRVGALRGHSVDSTHPPTHLRREYLLRIRPETGTVVTDGAREGRIAAELAGARARVARELVRDGLDGE</sequence>
<keyword evidence="4 12" id="KW-0812">Transmembrane</keyword>
<dbReference type="PANTHER" id="PTHR43221">
    <property type="entry name" value="PROTEASE HTPX"/>
    <property type="match status" value="1"/>
</dbReference>
<comment type="subcellular location">
    <subcellularLocation>
        <location evidence="1">Cell membrane</location>
        <topology evidence="1">Multi-pass membrane protein</topology>
    </subcellularLocation>
</comment>
<name>A0ABW2W9D7_9ACTN</name>
<comment type="similarity">
    <text evidence="11">Belongs to the peptidase M48 family.</text>
</comment>
<evidence type="ECO:0000256" key="7">
    <source>
        <dbReference type="ARBA" id="ARBA00022833"/>
    </source>
</evidence>
<dbReference type="PANTHER" id="PTHR43221:SF1">
    <property type="entry name" value="PROTEASE HTPX"/>
    <property type="match status" value="1"/>
</dbReference>
<dbReference type="InterPro" id="IPR050083">
    <property type="entry name" value="HtpX_protease"/>
</dbReference>
<feature type="transmembrane region" description="Helical" evidence="12">
    <location>
        <begin position="62"/>
        <end position="84"/>
    </location>
</feature>
<protein>
    <submittedName>
        <fullName evidence="14">M48 family metallopeptidase</fullName>
    </submittedName>
</protein>
<keyword evidence="3 11" id="KW-0645">Protease</keyword>
<evidence type="ECO:0000313" key="14">
    <source>
        <dbReference type="EMBL" id="MFD0314718.1"/>
    </source>
</evidence>
<evidence type="ECO:0000256" key="5">
    <source>
        <dbReference type="ARBA" id="ARBA00022723"/>
    </source>
</evidence>
<organism evidence="14 15">
    <name type="scientific">Streptomyces flavalbus</name>
    <dbReference type="NCBI Taxonomy" id="2665155"/>
    <lineage>
        <taxon>Bacteria</taxon>
        <taxon>Bacillati</taxon>
        <taxon>Actinomycetota</taxon>
        <taxon>Actinomycetes</taxon>
        <taxon>Kitasatosporales</taxon>
        <taxon>Streptomycetaceae</taxon>
        <taxon>Streptomyces</taxon>
    </lineage>
</organism>
<feature type="domain" description="Peptidase M48" evidence="13">
    <location>
        <begin position="127"/>
        <end position="365"/>
    </location>
</feature>
<evidence type="ECO:0000313" key="15">
    <source>
        <dbReference type="Proteomes" id="UP001597023"/>
    </source>
</evidence>
<evidence type="ECO:0000259" key="13">
    <source>
        <dbReference type="Pfam" id="PF01435"/>
    </source>
</evidence>
<evidence type="ECO:0000256" key="2">
    <source>
        <dbReference type="ARBA" id="ARBA00022475"/>
    </source>
</evidence>
<dbReference type="CDD" id="cd07328">
    <property type="entry name" value="M48_Ste24p_like"/>
    <property type="match status" value="1"/>
</dbReference>
<dbReference type="InterPro" id="IPR001915">
    <property type="entry name" value="Peptidase_M48"/>
</dbReference>
<dbReference type="Pfam" id="PF01435">
    <property type="entry name" value="Peptidase_M48"/>
    <property type="match status" value="1"/>
</dbReference>
<evidence type="ECO:0000256" key="3">
    <source>
        <dbReference type="ARBA" id="ARBA00022670"/>
    </source>
</evidence>